<comment type="catalytic activity">
    <reaction evidence="9">
        <text>ATP + H2O = ADP + phosphate + H(+)</text>
        <dbReference type="Rhea" id="RHEA:13065"/>
        <dbReference type="ChEBI" id="CHEBI:15377"/>
        <dbReference type="ChEBI" id="CHEBI:15378"/>
        <dbReference type="ChEBI" id="CHEBI:30616"/>
        <dbReference type="ChEBI" id="CHEBI:43474"/>
        <dbReference type="ChEBI" id="CHEBI:456216"/>
        <dbReference type="EC" id="5.6.2.4"/>
    </reaction>
</comment>
<dbReference type="GO" id="GO:0003677">
    <property type="term" value="F:DNA binding"/>
    <property type="evidence" value="ECO:0007669"/>
    <property type="project" value="InterPro"/>
</dbReference>
<dbReference type="Gene3D" id="3.40.50.300">
    <property type="entry name" value="P-loop containing nucleotide triphosphate hydrolases"/>
    <property type="match status" value="2"/>
</dbReference>
<dbReference type="InterPro" id="IPR014017">
    <property type="entry name" value="DNA_helicase_UvrD-like_C"/>
</dbReference>
<protein>
    <recommendedName>
        <fullName evidence="7">DNA 3'-5' helicase</fullName>
        <ecNumber evidence="7">5.6.2.4</ecNumber>
    </recommendedName>
    <alternativeName>
        <fullName evidence="8">DNA 3'-5' helicase II</fullName>
    </alternativeName>
</protein>
<accession>A0A084XUB9</accession>
<evidence type="ECO:0000256" key="6">
    <source>
        <dbReference type="ARBA" id="ARBA00034617"/>
    </source>
</evidence>
<evidence type="ECO:0000256" key="2">
    <source>
        <dbReference type="ARBA" id="ARBA00022801"/>
    </source>
</evidence>
<keyword evidence="3 10" id="KW-0347">Helicase</keyword>
<dbReference type="EC" id="5.6.2.4" evidence="7"/>
<gene>
    <name evidence="12" type="primary">pcrA</name>
    <name evidence="12" type="ORF">CAPSK01_004666</name>
</gene>
<dbReference type="AlphaFoldDB" id="A0A084XUB9"/>
<evidence type="ECO:0000256" key="8">
    <source>
        <dbReference type="ARBA" id="ARBA00034923"/>
    </source>
</evidence>
<dbReference type="PROSITE" id="PS51198">
    <property type="entry name" value="UVRD_HELICASE_ATP_BIND"/>
    <property type="match status" value="1"/>
</dbReference>
<dbReference type="GO" id="GO:0000725">
    <property type="term" value="P:recombinational repair"/>
    <property type="evidence" value="ECO:0007669"/>
    <property type="project" value="TreeGrafter"/>
</dbReference>
<evidence type="ECO:0000313" key="13">
    <source>
        <dbReference type="Proteomes" id="UP000019812"/>
    </source>
</evidence>
<keyword evidence="1 10" id="KW-0547">Nucleotide-binding</keyword>
<evidence type="ECO:0000256" key="3">
    <source>
        <dbReference type="ARBA" id="ARBA00022806"/>
    </source>
</evidence>
<keyword evidence="4 10" id="KW-0067">ATP-binding</keyword>
<dbReference type="PANTHER" id="PTHR11070:SF2">
    <property type="entry name" value="ATP-DEPENDENT DNA HELICASE SRS2"/>
    <property type="match status" value="1"/>
</dbReference>
<evidence type="ECO:0000256" key="4">
    <source>
        <dbReference type="ARBA" id="ARBA00022840"/>
    </source>
</evidence>
<feature type="domain" description="UvrD-like helicase ATP-binding" evidence="11">
    <location>
        <begin position="1"/>
        <end position="275"/>
    </location>
</feature>
<dbReference type="EMBL" id="JDSS02000052">
    <property type="protein sequence ID" value="KFB66063.1"/>
    <property type="molecule type" value="Genomic_DNA"/>
</dbReference>
<reference evidence="12 13" key="1">
    <citation type="submission" date="2014-07" db="EMBL/GenBank/DDBJ databases">
        <title>Expanding our view of genomic diversity in Candidatus Accumulibacter clades.</title>
        <authorList>
            <person name="Skennerton C.T."/>
            <person name="Barr J.J."/>
            <person name="Slater F.R."/>
            <person name="Bond P.L."/>
            <person name="Tyson G.W."/>
        </authorList>
    </citation>
    <scope>NUCLEOTIDE SEQUENCE [LARGE SCALE GENOMIC DNA]</scope>
    <source>
        <strain evidence="13">SK-01</strain>
    </source>
</reference>
<dbReference type="GO" id="GO:0043138">
    <property type="term" value="F:3'-5' DNA helicase activity"/>
    <property type="evidence" value="ECO:0007669"/>
    <property type="project" value="UniProtKB-EC"/>
</dbReference>
<evidence type="ECO:0000256" key="5">
    <source>
        <dbReference type="ARBA" id="ARBA00023235"/>
    </source>
</evidence>
<sequence length="472" mass="53638">MSNVNIIVGPPGTGKTTTLLNLLDEYLGKGIRPKDVGYISFTVKAADEAKSRATERFGFRKDELPWFRTLHSLAFRWLRLDTKMIMKRNHYSQICEKLGIEYSGFMVMDEGVMLPGGYAGDRMLFQEGLARVRMLSLEEQYNRSTEDFSFSELSRLKSTLEAYKDSYSLMDFNDMLTLMLAEKNLPRFKVLFIDEAQDLSRLQWAVVHKLIANSEQVYIAGDDDQAIFAWAGADPDSFISMPGNVTTLAKSYRLPKAVHRLSEAVIRGISNRRPKAFSSRDEEGLVSFVSDISDIDMSQGDWLVLARNKYLLNPAEQLCEMEGFAYDSKDSPMRTDQAAAIRAYENLRAGKDITDDDRALIKKYGAKVDGTGPIWHEAFTRIGQDVKDYFIACLRRKESITKTPRIKLSTIHGAKGGEATNVVIYSDMSYKSFEEMTNDPDNELRVFYVAATRAKQNLFIIEPRTLNSFNWV</sequence>
<organism evidence="12 13">
    <name type="scientific">Candidatus Accumulibacter vicinus</name>
    <dbReference type="NCBI Taxonomy" id="2954382"/>
    <lineage>
        <taxon>Bacteria</taxon>
        <taxon>Pseudomonadati</taxon>
        <taxon>Pseudomonadota</taxon>
        <taxon>Betaproteobacteria</taxon>
        <taxon>Candidatus Accumulibacter</taxon>
    </lineage>
</organism>
<dbReference type="Pfam" id="PF00580">
    <property type="entry name" value="UvrD-helicase"/>
    <property type="match status" value="1"/>
</dbReference>
<evidence type="ECO:0000259" key="11">
    <source>
        <dbReference type="PROSITE" id="PS51198"/>
    </source>
</evidence>
<dbReference type="RefSeq" id="WP_034931152.1">
    <property type="nucleotide sequence ID" value="NZ_JDSS02000052.1"/>
</dbReference>
<dbReference type="STRING" id="1457154.CAPSK01_004666"/>
<evidence type="ECO:0000256" key="1">
    <source>
        <dbReference type="ARBA" id="ARBA00022741"/>
    </source>
</evidence>
<dbReference type="SMART" id="SM00382">
    <property type="entry name" value="AAA"/>
    <property type="match status" value="1"/>
</dbReference>
<dbReference type="InterPro" id="IPR000212">
    <property type="entry name" value="DNA_helicase_UvrD/REP"/>
</dbReference>
<dbReference type="InterPro" id="IPR027417">
    <property type="entry name" value="P-loop_NTPase"/>
</dbReference>
<dbReference type="PANTHER" id="PTHR11070">
    <property type="entry name" value="UVRD / RECB / PCRA DNA HELICASE FAMILY MEMBER"/>
    <property type="match status" value="1"/>
</dbReference>
<evidence type="ECO:0000256" key="10">
    <source>
        <dbReference type="PROSITE-ProRule" id="PRU00560"/>
    </source>
</evidence>
<dbReference type="GO" id="GO:0005524">
    <property type="term" value="F:ATP binding"/>
    <property type="evidence" value="ECO:0007669"/>
    <property type="project" value="UniProtKB-UniRule"/>
</dbReference>
<comment type="caution">
    <text evidence="12">The sequence shown here is derived from an EMBL/GenBank/DDBJ whole genome shotgun (WGS) entry which is preliminary data.</text>
</comment>
<keyword evidence="5" id="KW-0413">Isomerase</keyword>
<dbReference type="Pfam" id="PF13361">
    <property type="entry name" value="UvrD_C"/>
    <property type="match status" value="1"/>
</dbReference>
<feature type="binding site" evidence="10">
    <location>
        <begin position="9"/>
        <end position="16"/>
    </location>
    <ligand>
        <name>ATP</name>
        <dbReference type="ChEBI" id="CHEBI:30616"/>
    </ligand>
</feature>
<evidence type="ECO:0000256" key="7">
    <source>
        <dbReference type="ARBA" id="ARBA00034808"/>
    </source>
</evidence>
<dbReference type="InterPro" id="IPR003593">
    <property type="entry name" value="AAA+_ATPase"/>
</dbReference>
<evidence type="ECO:0000313" key="12">
    <source>
        <dbReference type="EMBL" id="KFB66063.1"/>
    </source>
</evidence>
<keyword evidence="2 10" id="KW-0378">Hydrolase</keyword>
<evidence type="ECO:0000256" key="9">
    <source>
        <dbReference type="ARBA" id="ARBA00048988"/>
    </source>
</evidence>
<dbReference type="GO" id="GO:0016887">
    <property type="term" value="F:ATP hydrolysis activity"/>
    <property type="evidence" value="ECO:0007669"/>
    <property type="project" value="RHEA"/>
</dbReference>
<comment type="catalytic activity">
    <reaction evidence="6">
        <text>Couples ATP hydrolysis with the unwinding of duplex DNA by translocating in the 3'-5' direction.</text>
        <dbReference type="EC" id="5.6.2.4"/>
    </reaction>
</comment>
<name>A0A084XUB9_9PROT</name>
<dbReference type="Proteomes" id="UP000019812">
    <property type="component" value="Unassembled WGS sequence"/>
</dbReference>
<dbReference type="InterPro" id="IPR014016">
    <property type="entry name" value="UvrD-like_ATP-bd"/>
</dbReference>
<dbReference type="SUPFAM" id="SSF52540">
    <property type="entry name" value="P-loop containing nucleoside triphosphate hydrolases"/>
    <property type="match status" value="1"/>
</dbReference>
<proteinExistence type="predicted"/>